<organism evidence="2 3">
    <name type="scientific">Candidatus Wildermuthbacteria bacterium RIFCSPHIGHO2_02_FULL_47_12</name>
    <dbReference type="NCBI Taxonomy" id="1802451"/>
    <lineage>
        <taxon>Bacteria</taxon>
        <taxon>Candidatus Wildermuthiibacteriota</taxon>
    </lineage>
</organism>
<dbReference type="Proteomes" id="UP000176901">
    <property type="component" value="Unassembled WGS sequence"/>
</dbReference>
<sequence length="103" mass="11762">MKRISWKILWQTIMRLPAFGAQHAFPFTLLLIAIAGILSLLLFAIYGFSSQTKYVGQEASLYDVKEELFLDLVAELEKRELGLENMGGETARDIFYSIQLTEE</sequence>
<accession>A0A1G2R2M2</accession>
<dbReference type="STRING" id="1802451.A3C82_00995"/>
<evidence type="ECO:0000313" key="3">
    <source>
        <dbReference type="Proteomes" id="UP000176901"/>
    </source>
</evidence>
<comment type="caution">
    <text evidence="2">The sequence shown here is derived from an EMBL/GenBank/DDBJ whole genome shotgun (WGS) entry which is preliminary data.</text>
</comment>
<dbReference type="AlphaFoldDB" id="A0A1G2R2M2"/>
<proteinExistence type="predicted"/>
<dbReference type="EMBL" id="MHTW01000019">
    <property type="protein sequence ID" value="OHA67023.1"/>
    <property type="molecule type" value="Genomic_DNA"/>
</dbReference>
<feature type="transmembrane region" description="Helical" evidence="1">
    <location>
        <begin position="24"/>
        <end position="48"/>
    </location>
</feature>
<name>A0A1G2R2M2_9BACT</name>
<reference evidence="2 3" key="1">
    <citation type="journal article" date="2016" name="Nat. Commun.">
        <title>Thousands of microbial genomes shed light on interconnected biogeochemical processes in an aquifer system.</title>
        <authorList>
            <person name="Anantharaman K."/>
            <person name="Brown C.T."/>
            <person name="Hug L.A."/>
            <person name="Sharon I."/>
            <person name="Castelle C.J."/>
            <person name="Probst A.J."/>
            <person name="Thomas B.C."/>
            <person name="Singh A."/>
            <person name="Wilkins M.J."/>
            <person name="Karaoz U."/>
            <person name="Brodie E.L."/>
            <person name="Williams K.H."/>
            <person name="Hubbard S.S."/>
            <person name="Banfield J.F."/>
        </authorList>
    </citation>
    <scope>NUCLEOTIDE SEQUENCE [LARGE SCALE GENOMIC DNA]</scope>
</reference>
<protein>
    <submittedName>
        <fullName evidence="2">Uncharacterized protein</fullName>
    </submittedName>
</protein>
<keyword evidence="1" id="KW-1133">Transmembrane helix</keyword>
<gene>
    <name evidence="2" type="ORF">A3C82_00995</name>
</gene>
<evidence type="ECO:0000313" key="2">
    <source>
        <dbReference type="EMBL" id="OHA67023.1"/>
    </source>
</evidence>
<evidence type="ECO:0000256" key="1">
    <source>
        <dbReference type="SAM" id="Phobius"/>
    </source>
</evidence>
<keyword evidence="1" id="KW-0812">Transmembrane</keyword>
<keyword evidence="1" id="KW-0472">Membrane</keyword>